<dbReference type="AlphaFoldDB" id="Q5BA36"/>
<dbReference type="PANTHER" id="PTHR28630:SF3">
    <property type="entry name" value="PEROXIREDOXIN-LIKE 2C"/>
    <property type="match status" value="1"/>
</dbReference>
<dbReference type="InterPro" id="IPR032801">
    <property type="entry name" value="PXL2A/B/C"/>
</dbReference>
<dbReference type="RefSeq" id="XP_660198.1">
    <property type="nucleotide sequence ID" value="XM_655106.1"/>
</dbReference>
<protein>
    <recommendedName>
        <fullName evidence="3">Thioredoxin domain-containing protein</fullName>
    </recommendedName>
</protein>
<dbReference type="GeneID" id="2875412"/>
<organism evidence="1 2">
    <name type="scientific">Emericella nidulans (strain FGSC A4 / ATCC 38163 / CBS 112.46 / NRRL 194 / M139)</name>
    <name type="common">Aspergillus nidulans</name>
    <dbReference type="NCBI Taxonomy" id="227321"/>
    <lineage>
        <taxon>Eukaryota</taxon>
        <taxon>Fungi</taxon>
        <taxon>Dikarya</taxon>
        <taxon>Ascomycota</taxon>
        <taxon>Pezizomycotina</taxon>
        <taxon>Eurotiomycetes</taxon>
        <taxon>Eurotiomycetidae</taxon>
        <taxon>Eurotiales</taxon>
        <taxon>Aspergillaceae</taxon>
        <taxon>Aspergillus</taxon>
        <taxon>Aspergillus subgen. Nidulantes</taxon>
    </lineage>
</organism>
<reference evidence="2" key="1">
    <citation type="journal article" date="2005" name="Nature">
        <title>Sequencing of Aspergillus nidulans and comparative analysis with A. fumigatus and A. oryzae.</title>
        <authorList>
            <person name="Galagan J.E."/>
            <person name="Calvo S.E."/>
            <person name="Cuomo C."/>
            <person name="Ma L.J."/>
            <person name="Wortman J.R."/>
            <person name="Batzoglou S."/>
            <person name="Lee S.I."/>
            <person name="Basturkmen M."/>
            <person name="Spevak C.C."/>
            <person name="Clutterbuck J."/>
            <person name="Kapitonov V."/>
            <person name="Jurka J."/>
            <person name="Scazzocchio C."/>
            <person name="Farman M."/>
            <person name="Butler J."/>
            <person name="Purcell S."/>
            <person name="Harris S."/>
            <person name="Braus G.H."/>
            <person name="Draht O."/>
            <person name="Busch S."/>
            <person name="D'Enfert C."/>
            <person name="Bouchier C."/>
            <person name="Goldman G.H."/>
            <person name="Bell-Pedersen D."/>
            <person name="Griffiths-Jones S."/>
            <person name="Doonan J.H."/>
            <person name="Yu J."/>
            <person name="Vienken K."/>
            <person name="Pain A."/>
            <person name="Freitag M."/>
            <person name="Selker E.U."/>
            <person name="Archer D.B."/>
            <person name="Penalva M.A."/>
            <person name="Oakley B.R."/>
            <person name="Momany M."/>
            <person name="Tanaka T."/>
            <person name="Kumagai T."/>
            <person name="Asai K."/>
            <person name="Machida M."/>
            <person name="Nierman W.C."/>
            <person name="Denning D.W."/>
            <person name="Caddick M."/>
            <person name="Hynes M."/>
            <person name="Paoletti M."/>
            <person name="Fischer R."/>
            <person name="Miller B."/>
            <person name="Dyer P."/>
            <person name="Sachs M.S."/>
            <person name="Osmani S.A."/>
            <person name="Birren B.W."/>
        </authorList>
    </citation>
    <scope>NUCLEOTIDE SEQUENCE [LARGE SCALE GENOMIC DNA]</scope>
    <source>
        <strain evidence="2">FGSC A4 / ATCC 38163 / CBS 112.46 / NRRL 194 / M139</strain>
    </source>
</reference>
<dbReference type="OrthoDB" id="40334at2759"/>
<reference evidence="2" key="2">
    <citation type="journal article" date="2009" name="Fungal Genet. Biol.">
        <title>The 2008 update of the Aspergillus nidulans genome annotation: a community effort.</title>
        <authorList>
            <person name="Wortman J.R."/>
            <person name="Gilsenan J.M."/>
            <person name="Joardar V."/>
            <person name="Deegan J."/>
            <person name="Clutterbuck J."/>
            <person name="Andersen M.R."/>
            <person name="Archer D."/>
            <person name="Bencina M."/>
            <person name="Braus G."/>
            <person name="Coutinho P."/>
            <person name="von Dohren H."/>
            <person name="Doonan J."/>
            <person name="Driessen A.J."/>
            <person name="Durek P."/>
            <person name="Espeso E."/>
            <person name="Fekete E."/>
            <person name="Flipphi M."/>
            <person name="Estrada C.G."/>
            <person name="Geysens S."/>
            <person name="Goldman G."/>
            <person name="de Groot P.W."/>
            <person name="Hansen K."/>
            <person name="Harris S.D."/>
            <person name="Heinekamp T."/>
            <person name="Helmstaedt K."/>
            <person name="Henrissat B."/>
            <person name="Hofmann G."/>
            <person name="Homan T."/>
            <person name="Horio T."/>
            <person name="Horiuchi H."/>
            <person name="James S."/>
            <person name="Jones M."/>
            <person name="Karaffa L."/>
            <person name="Karanyi Z."/>
            <person name="Kato M."/>
            <person name="Keller N."/>
            <person name="Kelly D.E."/>
            <person name="Kiel J.A."/>
            <person name="Kim J.M."/>
            <person name="van der Klei I.J."/>
            <person name="Klis F.M."/>
            <person name="Kovalchuk A."/>
            <person name="Krasevec N."/>
            <person name="Kubicek C.P."/>
            <person name="Liu B."/>
            <person name="Maccabe A."/>
            <person name="Meyer V."/>
            <person name="Mirabito P."/>
            <person name="Miskei M."/>
            <person name="Mos M."/>
            <person name="Mullins J."/>
            <person name="Nelson D.R."/>
            <person name="Nielsen J."/>
            <person name="Oakley B.R."/>
            <person name="Osmani S.A."/>
            <person name="Pakula T."/>
            <person name="Paszewski A."/>
            <person name="Paulsen I."/>
            <person name="Pilsyk S."/>
            <person name="Pocsi I."/>
            <person name="Punt P.J."/>
            <person name="Ram A.F."/>
            <person name="Ren Q."/>
            <person name="Robellet X."/>
            <person name="Robson G."/>
            <person name="Seiboth B."/>
            <person name="van Solingen P."/>
            <person name="Specht T."/>
            <person name="Sun J."/>
            <person name="Taheri-Talesh N."/>
            <person name="Takeshita N."/>
            <person name="Ussery D."/>
            <person name="vanKuyk P.A."/>
            <person name="Visser H."/>
            <person name="van de Vondervoort P.J."/>
            <person name="de Vries R.P."/>
            <person name="Walton J."/>
            <person name="Xiang X."/>
            <person name="Xiong Y."/>
            <person name="Zeng A.P."/>
            <person name="Brandt B.W."/>
            <person name="Cornell M.J."/>
            <person name="van den Hondel C.A."/>
            <person name="Visser J."/>
            <person name="Oliver S.G."/>
            <person name="Turner G."/>
        </authorList>
    </citation>
    <scope>GENOME REANNOTATION</scope>
    <source>
        <strain evidence="2">FGSC A4 / ATCC 38163 / CBS 112.46 / NRRL 194 / M139</strain>
    </source>
</reference>
<dbReference type="KEGG" id="ani:ANIA_02594"/>
<dbReference type="SUPFAM" id="SSF52833">
    <property type="entry name" value="Thioredoxin-like"/>
    <property type="match status" value="1"/>
</dbReference>
<dbReference type="VEuPathDB" id="FungiDB:AN2594"/>
<name>Q5BA36_EMENI</name>
<dbReference type="Gene3D" id="3.40.30.10">
    <property type="entry name" value="Glutaredoxin"/>
    <property type="match status" value="1"/>
</dbReference>
<dbReference type="FunFam" id="3.40.30.10:FF:000404">
    <property type="entry name" value="WGS project CABT00000000 data, contig 2.14"/>
    <property type="match status" value="1"/>
</dbReference>
<gene>
    <name evidence="1" type="ORF">ANIA_02594</name>
</gene>
<dbReference type="OMA" id="HTFKSIY"/>
<dbReference type="InParanoid" id="Q5BA36"/>
<dbReference type="EMBL" id="BN001307">
    <property type="protein sequence ID" value="CBF87165.1"/>
    <property type="molecule type" value="Genomic_DNA"/>
</dbReference>
<dbReference type="PANTHER" id="PTHR28630">
    <property type="match status" value="1"/>
</dbReference>
<evidence type="ECO:0008006" key="3">
    <source>
        <dbReference type="Google" id="ProtNLM"/>
    </source>
</evidence>
<sequence>MANSGVAADELPTVETQNQISGYTLLDRNGKEILFREVYSHPDRTLVVFVRHFFCGSCQEYLQRLSTTVTPEVLSGLPGSTSIAIVGCGDPSLIEDYAAHTSCPYPMYCDPSRKLYETLGMVTTWEIGPQPGYISKGLPRLVVDGIWQGLKHIWDGKILKAGAAEQQGGEFLFERSNDGEKRISWCHRMQGSWGHTEIPALVDIIHGRKADELTTATE</sequence>
<dbReference type="eggNOG" id="KOG4498">
    <property type="taxonomic scope" value="Eukaryota"/>
</dbReference>
<proteinExistence type="predicted"/>
<evidence type="ECO:0000313" key="2">
    <source>
        <dbReference type="Proteomes" id="UP000000560"/>
    </source>
</evidence>
<accession>C8VKL4</accession>
<dbReference type="HOGENOM" id="CLU_035338_1_0_1"/>
<dbReference type="Pfam" id="PF13911">
    <property type="entry name" value="AhpC-TSA_2"/>
    <property type="match status" value="1"/>
</dbReference>
<keyword evidence="2" id="KW-1185">Reference proteome</keyword>
<dbReference type="Proteomes" id="UP000000560">
    <property type="component" value="Chromosome VII"/>
</dbReference>
<dbReference type="InterPro" id="IPR036249">
    <property type="entry name" value="Thioredoxin-like_sf"/>
</dbReference>
<dbReference type="CDD" id="cd02970">
    <property type="entry name" value="PRX_like2"/>
    <property type="match status" value="1"/>
</dbReference>
<accession>Q5BA36</accession>
<evidence type="ECO:0000313" key="1">
    <source>
        <dbReference type="EMBL" id="CBF87165.1"/>
    </source>
</evidence>